<dbReference type="PANTHER" id="PTHR43051:SF1">
    <property type="entry name" value="POLYNUCLEOTIDE ADENYLYLTRANSFERASE FAMILY PROTEIN"/>
    <property type="match status" value="1"/>
</dbReference>
<dbReference type="GO" id="GO:0000166">
    <property type="term" value="F:nucleotide binding"/>
    <property type="evidence" value="ECO:0007669"/>
    <property type="project" value="UniProtKB-KW"/>
</dbReference>
<dbReference type="AlphaFoldDB" id="A0A2N7PI25"/>
<dbReference type="Pfam" id="PF01743">
    <property type="entry name" value="PolyA_pol"/>
    <property type="match status" value="1"/>
</dbReference>
<dbReference type="Pfam" id="PF12627">
    <property type="entry name" value="PolyA_pol_RNAbd"/>
    <property type="match status" value="1"/>
</dbReference>
<dbReference type="InterPro" id="IPR043519">
    <property type="entry name" value="NT_sf"/>
</dbReference>
<dbReference type="Gene3D" id="1.10.3090.10">
    <property type="entry name" value="cca-adding enzyme, domain 2"/>
    <property type="match status" value="1"/>
</dbReference>
<evidence type="ECO:0000313" key="6">
    <source>
        <dbReference type="EMBL" id="PMP61002.1"/>
    </source>
</evidence>
<sequence length="298" mass="35943">MYFTKKDYVEISTFRGPEENEDSLENFGTPAEDAQRRDLTINALFYDPFKDEILDYVGGLEDLRKGIVRVIGEPEERYTKDPVRMLRVIRHSARTGFEIEEKTWEHLLKNVALIKKVPKERLRDEILKDLSGFWLTKWFFLLKKSGLLYEIYPFYKNLIENSAFSEKFFIKILKLIEKSQFNLEQRIVLFSYAFLPLINRNYIPNLREEKPTFERKELVKLFWALFFTFRFQRKLFEISMDMLRDLYKLLYFKLKKKEVSRRFRRKPYFFELLPLLDNLLSVLKNTNLKSEGGVTDEP</sequence>
<keyword evidence="1 3" id="KW-0808">Transferase</keyword>
<dbReference type="GO" id="GO:0006396">
    <property type="term" value="P:RNA processing"/>
    <property type="evidence" value="ECO:0007669"/>
    <property type="project" value="InterPro"/>
</dbReference>
<organism evidence="6 7">
    <name type="scientific">Caldimicrobium thiodismutans</name>
    <dbReference type="NCBI Taxonomy" id="1653476"/>
    <lineage>
        <taxon>Bacteria</taxon>
        <taxon>Pseudomonadati</taxon>
        <taxon>Thermodesulfobacteriota</taxon>
        <taxon>Thermodesulfobacteria</taxon>
        <taxon>Thermodesulfobacteriales</taxon>
        <taxon>Thermodesulfobacteriaceae</taxon>
        <taxon>Caldimicrobium</taxon>
    </lineage>
</organism>
<keyword evidence="2" id="KW-0547">Nucleotide-binding</keyword>
<reference evidence="6 7" key="1">
    <citation type="submission" date="2018-01" db="EMBL/GenBank/DDBJ databases">
        <title>Metagenomic assembled genomes from two thermal pools in the Uzon Caldera, Kamchatka, Russia.</title>
        <authorList>
            <person name="Wilkins L."/>
            <person name="Ettinger C."/>
        </authorList>
    </citation>
    <scope>NUCLEOTIDE SEQUENCE [LARGE SCALE GENOMIC DNA]</scope>
    <source>
        <strain evidence="6">ZAV-15</strain>
    </source>
</reference>
<evidence type="ECO:0000259" key="5">
    <source>
        <dbReference type="Pfam" id="PF12627"/>
    </source>
</evidence>
<gene>
    <name evidence="6" type="ORF">C0197_06335</name>
</gene>
<accession>A0A2N7PI25</accession>
<evidence type="ECO:0000256" key="3">
    <source>
        <dbReference type="RuleBase" id="RU003953"/>
    </source>
</evidence>
<evidence type="ECO:0000256" key="2">
    <source>
        <dbReference type="ARBA" id="ARBA00022741"/>
    </source>
</evidence>
<comment type="caution">
    <text evidence="6">The sequence shown here is derived from an EMBL/GenBank/DDBJ whole genome shotgun (WGS) entry which is preliminary data.</text>
</comment>
<evidence type="ECO:0000259" key="4">
    <source>
        <dbReference type="Pfam" id="PF01743"/>
    </source>
</evidence>
<protein>
    <recommendedName>
        <fullName evidence="8">Poly(A) polymerase</fullName>
    </recommendedName>
</protein>
<dbReference type="EMBL" id="PNIE01000095">
    <property type="protein sequence ID" value="PMP61002.1"/>
    <property type="molecule type" value="Genomic_DNA"/>
</dbReference>
<dbReference type="PANTHER" id="PTHR43051">
    <property type="entry name" value="POLYNUCLEOTIDE ADENYLYLTRANSFERASE FAMILY PROTEIN"/>
    <property type="match status" value="1"/>
</dbReference>
<dbReference type="Proteomes" id="UP000235731">
    <property type="component" value="Unassembled WGS sequence"/>
</dbReference>
<comment type="similarity">
    <text evidence="3">Belongs to the tRNA nucleotidyltransferase/poly(A) polymerase family.</text>
</comment>
<proteinExistence type="inferred from homology"/>
<name>A0A2N7PI25_9BACT</name>
<evidence type="ECO:0000256" key="1">
    <source>
        <dbReference type="ARBA" id="ARBA00022679"/>
    </source>
</evidence>
<feature type="domain" description="Poly A polymerase head" evidence="4">
    <location>
        <begin position="5"/>
        <end position="69"/>
    </location>
</feature>
<keyword evidence="3" id="KW-0694">RNA-binding</keyword>
<dbReference type="Gene3D" id="3.30.460.10">
    <property type="entry name" value="Beta Polymerase, domain 2"/>
    <property type="match status" value="1"/>
</dbReference>
<dbReference type="InterPro" id="IPR002646">
    <property type="entry name" value="PolA_pol_head_dom"/>
</dbReference>
<dbReference type="SUPFAM" id="SSF81891">
    <property type="entry name" value="Poly A polymerase C-terminal region-like"/>
    <property type="match status" value="1"/>
</dbReference>
<dbReference type="GO" id="GO:0016779">
    <property type="term" value="F:nucleotidyltransferase activity"/>
    <property type="evidence" value="ECO:0007669"/>
    <property type="project" value="InterPro"/>
</dbReference>
<dbReference type="InterPro" id="IPR052191">
    <property type="entry name" value="tRNA_ntf/polyA_polymerase_I"/>
</dbReference>
<dbReference type="InterPro" id="IPR032828">
    <property type="entry name" value="PolyA_RNA-bd"/>
</dbReference>
<feature type="domain" description="tRNA nucleotidyltransferase/poly(A) polymerase RNA and SrmB- binding" evidence="5">
    <location>
        <begin position="96"/>
        <end position="156"/>
    </location>
</feature>
<dbReference type="SUPFAM" id="SSF81301">
    <property type="entry name" value="Nucleotidyltransferase"/>
    <property type="match status" value="1"/>
</dbReference>
<evidence type="ECO:0000313" key="7">
    <source>
        <dbReference type="Proteomes" id="UP000235731"/>
    </source>
</evidence>
<evidence type="ECO:0008006" key="8">
    <source>
        <dbReference type="Google" id="ProtNLM"/>
    </source>
</evidence>
<dbReference type="GO" id="GO:0003723">
    <property type="term" value="F:RNA binding"/>
    <property type="evidence" value="ECO:0007669"/>
    <property type="project" value="UniProtKB-KW"/>
</dbReference>